<keyword evidence="3" id="KW-1185">Reference proteome</keyword>
<feature type="transmembrane region" description="Helical" evidence="1">
    <location>
        <begin position="20"/>
        <end position="42"/>
    </location>
</feature>
<sequence length="78" mass="8548">MNLSPYLLGATGIGAPELFVLGMFGLIGFGGFLLWLWSLIACIRNPRLSDTNRIIGIVLIVCLNLLGSLIYLFLPREP</sequence>
<proteinExistence type="predicted"/>
<organism evidence="2 3">
    <name type="scientific">Luteolibacter pohnpeiensis</name>
    <dbReference type="NCBI Taxonomy" id="454153"/>
    <lineage>
        <taxon>Bacteria</taxon>
        <taxon>Pseudomonadati</taxon>
        <taxon>Verrucomicrobiota</taxon>
        <taxon>Verrucomicrobiia</taxon>
        <taxon>Verrucomicrobiales</taxon>
        <taxon>Verrucomicrobiaceae</taxon>
        <taxon>Luteolibacter</taxon>
    </lineage>
</organism>
<name>A0A934S534_9BACT</name>
<keyword evidence="1" id="KW-1133">Transmembrane helix</keyword>
<keyword evidence="1" id="KW-0472">Membrane</keyword>
<comment type="caution">
    <text evidence="2">The sequence shown here is derived from an EMBL/GenBank/DDBJ whole genome shotgun (WGS) entry which is preliminary data.</text>
</comment>
<gene>
    <name evidence="2" type="ORF">JIN85_09825</name>
</gene>
<dbReference type="AlphaFoldDB" id="A0A934S534"/>
<keyword evidence="1" id="KW-0812">Transmembrane</keyword>
<feature type="transmembrane region" description="Helical" evidence="1">
    <location>
        <begin position="54"/>
        <end position="74"/>
    </location>
</feature>
<accession>A0A934S534</accession>
<evidence type="ECO:0000313" key="2">
    <source>
        <dbReference type="EMBL" id="MBK1882716.1"/>
    </source>
</evidence>
<evidence type="ECO:0000256" key="1">
    <source>
        <dbReference type="SAM" id="Phobius"/>
    </source>
</evidence>
<reference evidence="2" key="1">
    <citation type="submission" date="2021-01" db="EMBL/GenBank/DDBJ databases">
        <title>Modified the classification status of verrucomicrobia.</title>
        <authorList>
            <person name="Feng X."/>
        </authorList>
    </citation>
    <scope>NUCLEOTIDE SEQUENCE</scope>
    <source>
        <strain evidence="2">KCTC 22041</strain>
    </source>
</reference>
<protein>
    <submittedName>
        <fullName evidence="2">PLDc N-terminal domain-containing protein</fullName>
    </submittedName>
</protein>
<dbReference type="Proteomes" id="UP000603141">
    <property type="component" value="Unassembled WGS sequence"/>
</dbReference>
<dbReference type="EMBL" id="JAENIJ010000013">
    <property type="protein sequence ID" value="MBK1882716.1"/>
    <property type="molecule type" value="Genomic_DNA"/>
</dbReference>
<evidence type="ECO:0000313" key="3">
    <source>
        <dbReference type="Proteomes" id="UP000603141"/>
    </source>
</evidence>